<name>A0A0F6RIJ0_CITAM</name>
<gene>
    <name evidence="1" type="ORF">F384_26215</name>
</gene>
<evidence type="ECO:0000313" key="2">
    <source>
        <dbReference type="Proteomes" id="UP000034085"/>
    </source>
</evidence>
<organism evidence="1 2">
    <name type="scientific">Citrobacter amalonaticus Y19</name>
    <dbReference type="NCBI Taxonomy" id="1261127"/>
    <lineage>
        <taxon>Bacteria</taxon>
        <taxon>Pseudomonadati</taxon>
        <taxon>Pseudomonadota</taxon>
        <taxon>Gammaproteobacteria</taxon>
        <taxon>Enterobacterales</taxon>
        <taxon>Enterobacteriaceae</taxon>
        <taxon>Citrobacter</taxon>
    </lineage>
</organism>
<dbReference type="OrthoDB" id="9020461at2"/>
<protein>
    <submittedName>
        <fullName evidence="1">Uncharacterized protein</fullName>
    </submittedName>
</protein>
<accession>A0A0F6RIJ0</accession>
<dbReference type="KEGG" id="cama:F384_26215"/>
<dbReference type="PATRIC" id="fig|1261127.3.peg.5434"/>
<dbReference type="HOGENOM" id="CLU_104226_0_0_6"/>
<sequence length="205" mass="23480">MKDRFYLVSLRDTVGSNTAFHSHHGRGYSTDQRNARVYTREEAQRAWNTGREFDLPIDANAVDRHLVFHVDHQLVPGQSDLTESATGYVGFVKGQWDGNDLFWLADTGTTTDFSLARRFGSPQADSPDVVWLPHRIADTAKRPTFSIELINRRQMTQGAGLLMPAWLKRQNRRQSMGLTRWNCPGCGRISWQQNPYDFDGCRFCI</sequence>
<evidence type="ECO:0000313" key="1">
    <source>
        <dbReference type="EMBL" id="AKE62070.1"/>
    </source>
</evidence>
<dbReference type="EMBL" id="CP011133">
    <property type="protein sequence ID" value="AKE62070.1"/>
    <property type="molecule type" value="Genomic_DNA"/>
</dbReference>
<dbReference type="AlphaFoldDB" id="A0A0F6RIJ0"/>
<dbReference type="RefSeq" id="WP_046498741.1">
    <property type="nucleotide sequence ID" value="NZ_CP011133.1"/>
</dbReference>
<proteinExistence type="predicted"/>
<geneLocation type="plasmid" evidence="1">
    <name>unnamed</name>
</geneLocation>
<keyword evidence="1" id="KW-0614">Plasmid</keyword>
<reference evidence="1 2" key="1">
    <citation type="submission" date="2015-03" db="EMBL/GenBank/DDBJ databases">
        <title>Complete genome sequence of Citrobacter amalonaticus Y19.</title>
        <authorList>
            <person name="Park S."/>
        </authorList>
    </citation>
    <scope>NUCLEOTIDE SEQUENCE [LARGE SCALE GENOMIC DNA]</scope>
    <source>
        <strain evidence="1 2">Y19</strain>
        <plasmid evidence="2">Plasmid</plasmid>
    </source>
</reference>
<dbReference type="Proteomes" id="UP000034085">
    <property type="component" value="Plasmid"/>
</dbReference>